<reference evidence="1" key="1">
    <citation type="submission" date="2020-08" db="EMBL/GenBank/DDBJ databases">
        <title>Multicomponent nature underlies the extraordinary mechanical properties of spider dragline silk.</title>
        <authorList>
            <person name="Kono N."/>
            <person name="Nakamura H."/>
            <person name="Mori M."/>
            <person name="Yoshida Y."/>
            <person name="Ohtoshi R."/>
            <person name="Malay A.D."/>
            <person name="Moran D.A.P."/>
            <person name="Tomita M."/>
            <person name="Numata K."/>
            <person name="Arakawa K."/>
        </authorList>
    </citation>
    <scope>NUCLEOTIDE SEQUENCE</scope>
</reference>
<organism evidence="1 2">
    <name type="scientific">Nephila pilipes</name>
    <name type="common">Giant wood spider</name>
    <name type="synonym">Nephila maculata</name>
    <dbReference type="NCBI Taxonomy" id="299642"/>
    <lineage>
        <taxon>Eukaryota</taxon>
        <taxon>Metazoa</taxon>
        <taxon>Ecdysozoa</taxon>
        <taxon>Arthropoda</taxon>
        <taxon>Chelicerata</taxon>
        <taxon>Arachnida</taxon>
        <taxon>Araneae</taxon>
        <taxon>Araneomorphae</taxon>
        <taxon>Entelegynae</taxon>
        <taxon>Araneoidea</taxon>
        <taxon>Nephilidae</taxon>
        <taxon>Nephila</taxon>
    </lineage>
</organism>
<comment type="caution">
    <text evidence="1">The sequence shown here is derived from an EMBL/GenBank/DDBJ whole genome shotgun (WGS) entry which is preliminary data.</text>
</comment>
<evidence type="ECO:0000313" key="1">
    <source>
        <dbReference type="EMBL" id="GFU17069.1"/>
    </source>
</evidence>
<accession>A0A8X6QB47</accession>
<dbReference type="EMBL" id="BMAW01030573">
    <property type="protein sequence ID" value="GFU17069.1"/>
    <property type="molecule type" value="Genomic_DNA"/>
</dbReference>
<name>A0A8X6QB47_NEPPI</name>
<keyword evidence="2" id="KW-1185">Reference proteome</keyword>
<gene>
    <name evidence="1" type="ORF">NPIL_427071</name>
</gene>
<proteinExistence type="predicted"/>
<sequence length="213" mass="24286">MNDLRRQIGTLNFTRSSPEIQKICDEYYNEIKKDVIAEHGYSGWSSVWHEVHREVIEPKIPGEDSEEVNLEGTCSWVPASFRHDVEGGHSRTVYGGVCIAGMANRIIDRKLGKALARQTREEGKQAIENNIRGTALNRVCEKYLTKLLSSDPRFKVESNYYVSTDLGRRYLDLVVLKDGIPVQDIEIKAANSPYTRPNSFEAEIENKKPTKER</sequence>
<dbReference type="Proteomes" id="UP000887013">
    <property type="component" value="Unassembled WGS sequence"/>
</dbReference>
<dbReference type="AlphaFoldDB" id="A0A8X6QB47"/>
<evidence type="ECO:0000313" key="2">
    <source>
        <dbReference type="Proteomes" id="UP000887013"/>
    </source>
</evidence>
<protein>
    <submittedName>
        <fullName evidence="1">Uncharacterized protein</fullName>
    </submittedName>
</protein>